<proteinExistence type="predicted"/>
<keyword evidence="2" id="KW-0812">Transmembrane</keyword>
<keyword evidence="2" id="KW-0472">Membrane</keyword>
<name>A0A6C0CFI2_9ZZZZ</name>
<protein>
    <submittedName>
        <fullName evidence="3">Uncharacterized protein</fullName>
    </submittedName>
</protein>
<evidence type="ECO:0000256" key="2">
    <source>
        <dbReference type="SAM" id="Phobius"/>
    </source>
</evidence>
<organism evidence="3">
    <name type="scientific">viral metagenome</name>
    <dbReference type="NCBI Taxonomy" id="1070528"/>
    <lineage>
        <taxon>unclassified sequences</taxon>
        <taxon>metagenomes</taxon>
        <taxon>organismal metagenomes</taxon>
    </lineage>
</organism>
<feature type="transmembrane region" description="Helical" evidence="2">
    <location>
        <begin position="50"/>
        <end position="68"/>
    </location>
</feature>
<feature type="region of interest" description="Disordered" evidence="1">
    <location>
        <begin position="1"/>
        <end position="27"/>
    </location>
</feature>
<reference evidence="3" key="1">
    <citation type="journal article" date="2020" name="Nature">
        <title>Giant virus diversity and host interactions through global metagenomics.</title>
        <authorList>
            <person name="Schulz F."/>
            <person name="Roux S."/>
            <person name="Paez-Espino D."/>
            <person name="Jungbluth S."/>
            <person name="Walsh D.A."/>
            <person name="Denef V.J."/>
            <person name="McMahon K.D."/>
            <person name="Konstantinidis K.T."/>
            <person name="Eloe-Fadrosh E.A."/>
            <person name="Kyrpides N.C."/>
            <person name="Woyke T."/>
        </authorList>
    </citation>
    <scope>NUCLEOTIDE SEQUENCE</scope>
    <source>
        <strain evidence="3">GVMAG-M-3300020727-4</strain>
    </source>
</reference>
<dbReference type="AlphaFoldDB" id="A0A6C0CFI2"/>
<accession>A0A6C0CFI2</accession>
<sequence length="69" mass="8080">MGSGGSKDIDYVNDSKPPLQMNDKPPNQKSYTTIHEGFEIFRENKNKNDIIQIITILLFLLLFMRFKYI</sequence>
<keyword evidence="2" id="KW-1133">Transmembrane helix</keyword>
<evidence type="ECO:0000313" key="3">
    <source>
        <dbReference type="EMBL" id="QHT03063.1"/>
    </source>
</evidence>
<dbReference type="EMBL" id="MN739405">
    <property type="protein sequence ID" value="QHT03063.1"/>
    <property type="molecule type" value="Genomic_DNA"/>
</dbReference>
<evidence type="ECO:0000256" key="1">
    <source>
        <dbReference type="SAM" id="MobiDB-lite"/>
    </source>
</evidence>